<dbReference type="InterPro" id="IPR002347">
    <property type="entry name" value="SDR_fam"/>
</dbReference>
<protein>
    <recommendedName>
        <fullName evidence="6">Hydroxysteroid dehydrogenase-like protein 1</fullName>
    </recommendedName>
</protein>
<dbReference type="InterPro" id="IPR051019">
    <property type="entry name" value="VLCFA-Steroid_DH"/>
</dbReference>
<sequence>MFCALSTFLTFIGFYALASYLYEQLRTPYKLLKIRYFSNSRPPLKERYGDWAAVTGASDGIGKEYAKALARQNVNVVLIARNEEKLLAVAKEIADISSGVQTKIVIADFTKGSQVYDHIEKETANIPISILVNNVGTGAPTSLLKWTQEATQNIIDTNVVAVSQLSRLFFQRMKASKIKGAIVNVSSGTELQPLPYGAYYAASKALTLALYHEAKPFGIHVQLLSPNFVVTKINSYSRQIMKGGLFIPSAAAYAQSAVDQLRDGVDETPGFLWHHIQNAVATAFTWRQVLEVSIYTLLRMAFIWQLISAAIYIVGSLTIAAFLYDNLKSLISIIKAVLEPYFQPQLPKTLIEKFGQWAVVTGATDGIGKEYARELARQGLNLVLISRTKEKLIAVTNEIESQYKVKTKWIAVDFAKGREVYNQIEKELAGIEVGILVNNVGMMYEHPETLDLVPEDLLWNLLTVNIGAVTMMTRKILPHMIGRRKGAIVNLGSSSELQPLPNMTVYAASKKFALELELSEHNIHVQLLMPNFVVTKMNAYADRVMQGGLFFPNAYTYARSAVFTLGKTSETNGFWTHGIQYTLMKLAPLPIRTYLGHQLFKRLRIEALEQKQKKLKLF</sequence>
<dbReference type="FunFam" id="3.40.50.720:FF:000137">
    <property type="entry name" value="Hydroxysteroid (17-beta) dehydrogenase 3"/>
    <property type="match status" value="1"/>
</dbReference>
<keyword evidence="2" id="KW-0560">Oxidoreductase</keyword>
<reference evidence="4" key="1">
    <citation type="journal article" date="2023" name="Genome Biol. Evol.">
        <title>Long-read-based Genome Assembly of Drosophila gunungcola Reveals Fewer Chemosensory Genes in Flower-breeding Species.</title>
        <authorList>
            <person name="Negi A."/>
            <person name="Liao B.Y."/>
            <person name="Yeh S.D."/>
        </authorList>
    </citation>
    <scope>NUCLEOTIDE SEQUENCE</scope>
    <source>
        <strain evidence="4">Sukarami</strain>
    </source>
</reference>
<keyword evidence="5" id="KW-1185">Reference proteome</keyword>
<evidence type="ECO:0000256" key="2">
    <source>
        <dbReference type="ARBA" id="ARBA00023002"/>
    </source>
</evidence>
<dbReference type="PANTHER" id="PTHR43899">
    <property type="entry name" value="RH59310P"/>
    <property type="match status" value="1"/>
</dbReference>
<dbReference type="Proteomes" id="UP001059596">
    <property type="component" value="Unassembled WGS sequence"/>
</dbReference>
<dbReference type="SUPFAM" id="SSF51735">
    <property type="entry name" value="NAD(P)-binding Rossmann-fold domains"/>
    <property type="match status" value="2"/>
</dbReference>
<dbReference type="GO" id="GO:0016491">
    <property type="term" value="F:oxidoreductase activity"/>
    <property type="evidence" value="ECO:0007669"/>
    <property type="project" value="UniProtKB-KW"/>
</dbReference>
<evidence type="ECO:0000313" key="4">
    <source>
        <dbReference type="EMBL" id="KAI8043530.1"/>
    </source>
</evidence>
<keyword evidence="3" id="KW-0812">Transmembrane</keyword>
<dbReference type="CDD" id="cd05356">
    <property type="entry name" value="17beta-HSD1_like_SDR_c"/>
    <property type="match status" value="2"/>
</dbReference>
<dbReference type="EMBL" id="JAMKOV010000002">
    <property type="protein sequence ID" value="KAI8043530.1"/>
    <property type="molecule type" value="Genomic_DNA"/>
</dbReference>
<dbReference type="InterPro" id="IPR036291">
    <property type="entry name" value="NAD(P)-bd_dom_sf"/>
</dbReference>
<evidence type="ECO:0008006" key="6">
    <source>
        <dbReference type="Google" id="ProtNLM"/>
    </source>
</evidence>
<comment type="caution">
    <text evidence="4">The sequence shown here is derived from an EMBL/GenBank/DDBJ whole genome shotgun (WGS) entry which is preliminary data.</text>
</comment>
<gene>
    <name evidence="4" type="ORF">M5D96_004862</name>
</gene>
<keyword evidence="3" id="KW-0472">Membrane</keyword>
<keyword evidence="1" id="KW-0521">NADP</keyword>
<proteinExistence type="predicted"/>
<dbReference type="Pfam" id="PF00106">
    <property type="entry name" value="adh_short"/>
    <property type="match status" value="2"/>
</dbReference>
<dbReference type="PRINTS" id="PR00081">
    <property type="entry name" value="GDHRDH"/>
</dbReference>
<evidence type="ECO:0000256" key="1">
    <source>
        <dbReference type="ARBA" id="ARBA00022857"/>
    </source>
</evidence>
<dbReference type="AlphaFoldDB" id="A0A9P9YV97"/>
<accession>A0A9P9YV97</accession>
<evidence type="ECO:0000313" key="5">
    <source>
        <dbReference type="Proteomes" id="UP001059596"/>
    </source>
</evidence>
<name>A0A9P9YV97_9MUSC</name>
<dbReference type="PANTHER" id="PTHR43899:SF9">
    <property type="entry name" value="MIP25013P-RELATED"/>
    <property type="match status" value="1"/>
</dbReference>
<feature type="transmembrane region" description="Helical" evidence="3">
    <location>
        <begin position="302"/>
        <end position="324"/>
    </location>
</feature>
<dbReference type="Gene3D" id="3.40.50.720">
    <property type="entry name" value="NAD(P)-binding Rossmann-like Domain"/>
    <property type="match status" value="2"/>
</dbReference>
<keyword evidence="3" id="KW-1133">Transmembrane helix</keyword>
<dbReference type="GO" id="GO:0005783">
    <property type="term" value="C:endoplasmic reticulum"/>
    <property type="evidence" value="ECO:0007669"/>
    <property type="project" value="TreeGrafter"/>
</dbReference>
<evidence type="ECO:0000256" key="3">
    <source>
        <dbReference type="SAM" id="Phobius"/>
    </source>
</evidence>
<organism evidence="4 5">
    <name type="scientific">Drosophila gunungcola</name>
    <name type="common">fruit fly</name>
    <dbReference type="NCBI Taxonomy" id="103775"/>
    <lineage>
        <taxon>Eukaryota</taxon>
        <taxon>Metazoa</taxon>
        <taxon>Ecdysozoa</taxon>
        <taxon>Arthropoda</taxon>
        <taxon>Hexapoda</taxon>
        <taxon>Insecta</taxon>
        <taxon>Pterygota</taxon>
        <taxon>Neoptera</taxon>
        <taxon>Endopterygota</taxon>
        <taxon>Diptera</taxon>
        <taxon>Brachycera</taxon>
        <taxon>Muscomorpha</taxon>
        <taxon>Ephydroidea</taxon>
        <taxon>Drosophilidae</taxon>
        <taxon>Drosophila</taxon>
        <taxon>Sophophora</taxon>
    </lineage>
</organism>